<comment type="caution">
    <text evidence="2">The sequence shown here is derived from an EMBL/GenBank/DDBJ whole genome shotgun (WGS) entry which is preliminary data.</text>
</comment>
<dbReference type="InterPro" id="IPR022584">
    <property type="entry name" value="DUF2937"/>
</dbReference>
<dbReference type="Pfam" id="PF11157">
    <property type="entry name" value="DUF2937"/>
    <property type="match status" value="1"/>
</dbReference>
<dbReference type="RefSeq" id="WP_186506943.1">
    <property type="nucleotide sequence ID" value="NZ_JACNEP010000007.1"/>
</dbReference>
<reference evidence="2" key="2">
    <citation type="submission" date="2020-08" db="EMBL/GenBank/DDBJ databases">
        <authorList>
            <person name="Lai Q."/>
        </authorList>
    </citation>
    <scope>NUCLEOTIDE SEQUENCE</scope>
    <source>
        <strain evidence="2">S27-2</strain>
    </source>
</reference>
<evidence type="ECO:0000256" key="1">
    <source>
        <dbReference type="SAM" id="Phobius"/>
    </source>
</evidence>
<sequence length="171" mass="19253">MNKLNHYLSMLCFTAGLLFGVQLPNCLHQYVQRVDAHFQEASLAIAPYQQLADELYNGSMQALVEEHKSSKVVLFQREAEPILQLYTRWQYLGHLRQQLNGTLMQQMIVVVQQGDSAILDETLSDYQATIPLTPVAIICALIGGVLASILFELISSLLFAPFRQKNRTQAS</sequence>
<reference evidence="2" key="1">
    <citation type="journal article" date="2018" name="Int. J. Syst. Evol. Microbiol.">
        <title>Neptunicella marina gen. nov., sp. nov., isolated from surface seawater.</title>
        <authorList>
            <person name="Liu X."/>
            <person name="Lai Q."/>
            <person name="Du Y."/>
            <person name="Zhang X."/>
            <person name="Liu Z."/>
            <person name="Sun F."/>
            <person name="Shao Z."/>
        </authorList>
    </citation>
    <scope>NUCLEOTIDE SEQUENCE</scope>
    <source>
        <strain evidence="2">S27-2</strain>
    </source>
</reference>
<organism evidence="2 3">
    <name type="scientific">Neptunicella marina</name>
    <dbReference type="NCBI Taxonomy" id="2125989"/>
    <lineage>
        <taxon>Bacteria</taxon>
        <taxon>Pseudomonadati</taxon>
        <taxon>Pseudomonadota</taxon>
        <taxon>Gammaproteobacteria</taxon>
        <taxon>Alteromonadales</taxon>
        <taxon>Alteromonadaceae</taxon>
        <taxon>Neptunicella</taxon>
    </lineage>
</organism>
<keyword evidence="3" id="KW-1185">Reference proteome</keyword>
<protein>
    <submittedName>
        <fullName evidence="2">DUF2937 family protein</fullName>
    </submittedName>
</protein>
<dbReference type="EMBL" id="JACNEP010000007">
    <property type="protein sequence ID" value="MBC3766423.1"/>
    <property type="molecule type" value="Genomic_DNA"/>
</dbReference>
<proteinExistence type="predicted"/>
<evidence type="ECO:0000313" key="3">
    <source>
        <dbReference type="Proteomes" id="UP000601768"/>
    </source>
</evidence>
<dbReference type="AlphaFoldDB" id="A0A8J6IVY6"/>
<keyword evidence="1" id="KW-1133">Transmembrane helix</keyword>
<dbReference type="Proteomes" id="UP000601768">
    <property type="component" value="Unassembled WGS sequence"/>
</dbReference>
<gene>
    <name evidence="2" type="ORF">H8B19_11065</name>
</gene>
<keyword evidence="1" id="KW-0812">Transmembrane</keyword>
<feature type="transmembrane region" description="Helical" evidence="1">
    <location>
        <begin position="135"/>
        <end position="160"/>
    </location>
</feature>
<keyword evidence="1" id="KW-0472">Membrane</keyword>
<evidence type="ECO:0000313" key="2">
    <source>
        <dbReference type="EMBL" id="MBC3766423.1"/>
    </source>
</evidence>
<name>A0A8J6IVY6_9ALTE</name>
<accession>A0A8J6IVY6</accession>